<dbReference type="AlphaFoldDB" id="A0A2S4UHP2"/>
<name>A0A2S4UHP2_9BASI</name>
<keyword evidence="2" id="KW-1185">Reference proteome</keyword>
<proteinExistence type="predicted"/>
<organism evidence="1 2">
    <name type="scientific">Puccinia striiformis</name>
    <dbReference type="NCBI Taxonomy" id="27350"/>
    <lineage>
        <taxon>Eukaryota</taxon>
        <taxon>Fungi</taxon>
        <taxon>Dikarya</taxon>
        <taxon>Basidiomycota</taxon>
        <taxon>Pucciniomycotina</taxon>
        <taxon>Pucciniomycetes</taxon>
        <taxon>Pucciniales</taxon>
        <taxon>Pucciniaceae</taxon>
        <taxon>Puccinia</taxon>
    </lineage>
</organism>
<evidence type="ECO:0000313" key="2">
    <source>
        <dbReference type="Proteomes" id="UP000238274"/>
    </source>
</evidence>
<gene>
    <name evidence="1" type="ORF">PSHT_14944</name>
</gene>
<reference evidence="1 2" key="1">
    <citation type="submission" date="2017-12" db="EMBL/GenBank/DDBJ databases">
        <title>Gene loss provides genomic basis for host adaptation in cereal stripe rust fungi.</title>
        <authorList>
            <person name="Xia C."/>
        </authorList>
    </citation>
    <scope>NUCLEOTIDE SEQUENCE [LARGE SCALE GENOMIC DNA]</scope>
    <source>
        <strain evidence="1 2">93TX-2</strain>
    </source>
</reference>
<comment type="caution">
    <text evidence="1">The sequence shown here is derived from an EMBL/GenBank/DDBJ whole genome shotgun (WGS) entry which is preliminary data.</text>
</comment>
<protein>
    <submittedName>
        <fullName evidence="1">Uncharacterized protein</fullName>
    </submittedName>
</protein>
<evidence type="ECO:0000313" key="1">
    <source>
        <dbReference type="EMBL" id="POV96780.1"/>
    </source>
</evidence>
<dbReference type="VEuPathDB" id="FungiDB:PSHT_14944"/>
<dbReference type="Proteomes" id="UP000238274">
    <property type="component" value="Unassembled WGS sequence"/>
</dbReference>
<dbReference type="EMBL" id="PKSM01000357">
    <property type="protein sequence ID" value="POV96780.1"/>
    <property type="molecule type" value="Genomic_DNA"/>
</dbReference>
<reference evidence="2" key="2">
    <citation type="journal article" date="2018" name="BMC Genomics">
        <title>Genomic insights into host adaptation between the wheat stripe rust pathogen (Puccinia striiformis f. sp. tritici) and the barley stripe rust pathogen (Puccinia striiformis f. sp. hordei).</title>
        <authorList>
            <person name="Xia C."/>
            <person name="Wang M."/>
            <person name="Yin C."/>
            <person name="Cornejo O.E."/>
            <person name="Hulbert S.H."/>
            <person name="Chen X."/>
        </authorList>
    </citation>
    <scope>NUCLEOTIDE SEQUENCE [LARGE SCALE GENOMIC DNA]</scope>
    <source>
        <strain evidence="2">93TX-2</strain>
    </source>
</reference>
<sequence>MTVSKKHPIKHQGLSKALNLVADPDLIRRLYFVVPPDVYPPFKRQRYVAVNGKPYMKSLGEVGNVERGLY</sequence>
<accession>A0A2S4UHP2</accession>
<reference evidence="2" key="3">
    <citation type="journal article" date="2018" name="Mol. Plant Microbe Interact.">
        <title>Genome sequence resources for the wheat stripe rust pathogen (Puccinia striiformis f. sp. tritici) and the barley stripe rust pathogen (Puccinia striiformis f. sp. hordei).</title>
        <authorList>
            <person name="Xia C."/>
            <person name="Wang M."/>
            <person name="Yin C."/>
            <person name="Cornejo O.E."/>
            <person name="Hulbert S.H."/>
            <person name="Chen X."/>
        </authorList>
    </citation>
    <scope>NUCLEOTIDE SEQUENCE [LARGE SCALE GENOMIC DNA]</scope>
    <source>
        <strain evidence="2">93TX-2</strain>
    </source>
</reference>